<dbReference type="EMBL" id="JBBPBF010000028">
    <property type="protein sequence ID" value="KAK7608613.1"/>
    <property type="molecule type" value="Genomic_DNA"/>
</dbReference>
<evidence type="ECO:0000256" key="3">
    <source>
        <dbReference type="SAM" id="Phobius"/>
    </source>
</evidence>
<accession>A0ABR1N066</accession>
<evidence type="ECO:0000259" key="4">
    <source>
        <dbReference type="PROSITE" id="PS50089"/>
    </source>
</evidence>
<feature type="region of interest" description="Disordered" evidence="2">
    <location>
        <begin position="492"/>
        <end position="560"/>
    </location>
</feature>
<feature type="compositionally biased region" description="Polar residues" evidence="2">
    <location>
        <begin position="456"/>
        <end position="469"/>
    </location>
</feature>
<gene>
    <name evidence="5" type="ORF">JOL62DRAFT_614244</name>
</gene>
<evidence type="ECO:0000256" key="1">
    <source>
        <dbReference type="PROSITE-ProRule" id="PRU00175"/>
    </source>
</evidence>
<dbReference type="PANTHER" id="PTHR22765">
    <property type="entry name" value="RING FINGER AND PROTEASE ASSOCIATED DOMAIN-CONTAINING"/>
    <property type="match status" value="1"/>
</dbReference>
<evidence type="ECO:0000313" key="6">
    <source>
        <dbReference type="Proteomes" id="UP001367316"/>
    </source>
</evidence>
<keyword evidence="6" id="KW-1185">Reference proteome</keyword>
<dbReference type="Pfam" id="PF13639">
    <property type="entry name" value="zf-RING_2"/>
    <property type="match status" value="1"/>
</dbReference>
<dbReference type="CDD" id="cd16454">
    <property type="entry name" value="RING-H2_PA-TM-RING"/>
    <property type="match status" value="1"/>
</dbReference>
<dbReference type="InterPro" id="IPR051826">
    <property type="entry name" value="E3_ubiquitin-ligase_domain"/>
</dbReference>
<keyword evidence="3" id="KW-0812">Transmembrane</keyword>
<evidence type="ECO:0000256" key="2">
    <source>
        <dbReference type="SAM" id="MobiDB-lite"/>
    </source>
</evidence>
<name>A0ABR1N066_9PEZI</name>
<sequence length="575" mass="63091">MSAYNEYPAQQIQFQTAVFPGLDSVDPPDNVTLVQSRFGFYLPDTNVRTLSTNGISPGENIIGPLYVPDVQTDLCRNVTAPFIPANVTRYADLPPAKKYHQIAIAPWSSPQCVHEVLSNAAADPLLRAFIFFLTDDSVGIPPPANAVLWDLNDGGQWKSDRDFAIYAVSGSTGRLVMPELAAYSGNLTSVPYGRNLSALYHPSDYVRQIAQIPTNGGSQLPSLWVFLLIVLGLMIFAIAGSSLGVHWHQKRLRNQLRLRVIRGEIDLEALGIRRLTVPQEVLDRLPICLYDATTATPPVGDSVDGTGNTPTADPPAAPAMPLPYSQPTCAICLDDFIHEETLVRELPCYHIYHPECIDNFLRDNSSLCPLCKKTVLPRGYCPAIITNSMVRRERWIRRLRSRAAARGMSEQQMREEEMRRAAENSRGGLMRAAAFMVMGNAARRRTGANALPDVEMQQSNRSAAASSTECPVDDARGRSRMVATPATTVLGDHRNDASAAPMPNMTDTSGSRSLAIGTPQRPAAGTASRREWARQRALSMLGRDHHPDASTVADGDQSRSGRWRKVLGRVWPNLG</sequence>
<evidence type="ECO:0000313" key="5">
    <source>
        <dbReference type="EMBL" id="KAK7608613.1"/>
    </source>
</evidence>
<feature type="region of interest" description="Disordered" evidence="2">
    <location>
        <begin position="299"/>
        <end position="319"/>
    </location>
</feature>
<dbReference type="InterPro" id="IPR013083">
    <property type="entry name" value="Znf_RING/FYVE/PHD"/>
</dbReference>
<dbReference type="PANTHER" id="PTHR22765:SF416">
    <property type="entry name" value="E3 UBIQUITIN-PROTEIN LIGASE GODZILLA"/>
    <property type="match status" value="1"/>
</dbReference>
<protein>
    <recommendedName>
        <fullName evidence="4">RING-type domain-containing protein</fullName>
    </recommendedName>
</protein>
<dbReference type="Gene3D" id="3.30.40.10">
    <property type="entry name" value="Zinc/RING finger domain, C3HC4 (zinc finger)"/>
    <property type="match status" value="1"/>
</dbReference>
<dbReference type="InterPro" id="IPR001841">
    <property type="entry name" value="Znf_RING"/>
</dbReference>
<reference evidence="5 6" key="1">
    <citation type="submission" date="2024-04" db="EMBL/GenBank/DDBJ databases">
        <title>Phyllosticta paracitricarpa is synonymous to the EU quarantine fungus P. citricarpa based on phylogenomic analyses.</title>
        <authorList>
            <consortium name="Lawrence Berkeley National Laboratory"/>
            <person name="Van ingen-buijs V.A."/>
            <person name="Van westerhoven A.C."/>
            <person name="Haridas S."/>
            <person name="Skiadas P."/>
            <person name="Martin F."/>
            <person name="Groenewald J.Z."/>
            <person name="Crous P.W."/>
            <person name="Seidl M.F."/>
        </authorList>
    </citation>
    <scope>NUCLEOTIDE SEQUENCE [LARGE SCALE GENOMIC DNA]</scope>
    <source>
        <strain evidence="5 6">CBS 141358</strain>
    </source>
</reference>
<dbReference type="SMART" id="SM00184">
    <property type="entry name" value="RING"/>
    <property type="match status" value="1"/>
</dbReference>
<keyword evidence="1" id="KW-0862">Zinc</keyword>
<proteinExistence type="predicted"/>
<feature type="domain" description="RING-type" evidence="4">
    <location>
        <begin position="329"/>
        <end position="372"/>
    </location>
</feature>
<keyword evidence="3" id="KW-1133">Transmembrane helix</keyword>
<keyword evidence="1" id="KW-0479">Metal-binding</keyword>
<dbReference type="PROSITE" id="PS50089">
    <property type="entry name" value="ZF_RING_2"/>
    <property type="match status" value="1"/>
</dbReference>
<keyword evidence="3" id="KW-0472">Membrane</keyword>
<organism evidence="5 6">
    <name type="scientific">Phyllosticta paracitricarpa</name>
    <dbReference type="NCBI Taxonomy" id="2016321"/>
    <lineage>
        <taxon>Eukaryota</taxon>
        <taxon>Fungi</taxon>
        <taxon>Dikarya</taxon>
        <taxon>Ascomycota</taxon>
        <taxon>Pezizomycotina</taxon>
        <taxon>Dothideomycetes</taxon>
        <taxon>Dothideomycetes incertae sedis</taxon>
        <taxon>Botryosphaeriales</taxon>
        <taxon>Phyllostictaceae</taxon>
        <taxon>Phyllosticta</taxon>
    </lineage>
</organism>
<dbReference type="Proteomes" id="UP001367316">
    <property type="component" value="Unassembled WGS sequence"/>
</dbReference>
<feature type="transmembrane region" description="Helical" evidence="3">
    <location>
        <begin position="223"/>
        <end position="247"/>
    </location>
</feature>
<dbReference type="SUPFAM" id="SSF57850">
    <property type="entry name" value="RING/U-box"/>
    <property type="match status" value="1"/>
</dbReference>
<keyword evidence="1" id="KW-0863">Zinc-finger</keyword>
<feature type="region of interest" description="Disordered" evidence="2">
    <location>
        <begin position="455"/>
        <end position="479"/>
    </location>
</feature>
<comment type="caution">
    <text evidence="5">The sequence shown here is derived from an EMBL/GenBank/DDBJ whole genome shotgun (WGS) entry which is preliminary data.</text>
</comment>